<dbReference type="SUPFAM" id="SSF52518">
    <property type="entry name" value="Thiamin diphosphate-binding fold (THDP-binding)"/>
    <property type="match status" value="1"/>
</dbReference>
<dbReference type="InterPro" id="IPR029061">
    <property type="entry name" value="THDP-binding"/>
</dbReference>
<reference evidence="6" key="1">
    <citation type="submission" date="2017-04" db="EMBL/GenBank/DDBJ databases">
        <authorList>
            <person name="Abreu V.A."/>
            <person name="Popin R.V."/>
            <person name="Rigonato J."/>
            <person name="Andreote A.P."/>
            <person name="Schaker P.C."/>
            <person name="Hoff-Risseti C."/>
            <person name="Alvarenga D.O."/>
            <person name="Varani A.M."/>
            <person name="Fiore M.F."/>
        </authorList>
    </citation>
    <scope>NUCLEOTIDE SEQUENCE [LARGE SCALE GENOMIC DNA]</scope>
    <source>
        <strain evidence="6">CENA303</strain>
    </source>
</reference>
<dbReference type="AlphaFoldDB" id="A0A1X4GJ76"/>
<dbReference type="FunFam" id="3.40.50.970:FF:000129">
    <property type="entry name" value="Transketolase"/>
    <property type="match status" value="1"/>
</dbReference>
<comment type="similarity">
    <text evidence="2">Belongs to the transketolase family.</text>
</comment>
<gene>
    <name evidence="5" type="ORF">B7O87_01120</name>
</gene>
<dbReference type="Pfam" id="PF02779">
    <property type="entry name" value="Transket_pyr"/>
    <property type="match status" value="1"/>
</dbReference>
<evidence type="ECO:0000256" key="2">
    <source>
        <dbReference type="ARBA" id="ARBA00007131"/>
    </source>
</evidence>
<dbReference type="Gene3D" id="3.40.50.970">
    <property type="match status" value="1"/>
</dbReference>
<feature type="domain" description="Transketolase-like pyrimidine-binding" evidence="4">
    <location>
        <begin position="1"/>
        <end position="163"/>
    </location>
</feature>
<evidence type="ECO:0000256" key="3">
    <source>
        <dbReference type="ARBA" id="ARBA00023052"/>
    </source>
</evidence>
<proteinExistence type="inferred from homology"/>
<dbReference type="InterPro" id="IPR009014">
    <property type="entry name" value="Transketo_C/PFOR_II"/>
</dbReference>
<dbReference type="InterPro" id="IPR033248">
    <property type="entry name" value="Transketolase_C"/>
</dbReference>
<dbReference type="Gene3D" id="3.40.50.920">
    <property type="match status" value="1"/>
</dbReference>
<dbReference type="RefSeq" id="WP_085726787.1">
    <property type="nucleotide sequence ID" value="NZ_NBYN01000004.1"/>
</dbReference>
<accession>A0A1X4GJ76</accession>
<dbReference type="Pfam" id="PF02780">
    <property type="entry name" value="Transketolase_C"/>
    <property type="match status" value="1"/>
</dbReference>
<name>A0A1X4GJ76_9CYAN</name>
<protein>
    <submittedName>
        <fullName evidence="5">Transketolase</fullName>
    </submittedName>
</protein>
<dbReference type="InterPro" id="IPR051157">
    <property type="entry name" value="PDH/Transketolase"/>
</dbReference>
<evidence type="ECO:0000256" key="1">
    <source>
        <dbReference type="ARBA" id="ARBA00001964"/>
    </source>
</evidence>
<dbReference type="InterPro" id="IPR005475">
    <property type="entry name" value="Transketolase-like_Pyr-bd"/>
</dbReference>
<evidence type="ECO:0000259" key="4">
    <source>
        <dbReference type="SMART" id="SM00861"/>
    </source>
</evidence>
<comment type="caution">
    <text evidence="5">The sequence shown here is derived from an EMBL/GenBank/DDBJ whole genome shotgun (WGS) entry which is preliminary data.</text>
</comment>
<dbReference type="SMART" id="SM00861">
    <property type="entry name" value="Transket_pyr"/>
    <property type="match status" value="1"/>
</dbReference>
<evidence type="ECO:0000313" key="5">
    <source>
        <dbReference type="EMBL" id="OSO97110.1"/>
    </source>
</evidence>
<comment type="cofactor">
    <cofactor evidence="1">
        <name>thiamine diphosphate</name>
        <dbReference type="ChEBI" id="CHEBI:58937"/>
    </cofactor>
</comment>
<dbReference type="CDD" id="cd07033">
    <property type="entry name" value="TPP_PYR_DXS_TK_like"/>
    <property type="match status" value="1"/>
</dbReference>
<sequence length="307" mass="32824">MRNAFAKAVTELADRNPNLVLLAGDIGNRMFDSFKEKYPTRFYNCGVAEAGMTGIAAGLAASGLQPITYTITPFNTLRCLEQIRDDICYPDLPVILVGTGSGLSYASLGATHHSMDDIAALRILPNMHVICPGDPVEVELAVGAALDLGRPTYMRIGKKGEPVVHHQPPVFRLGKGITLQDGTDIALVSVGNVLPLALECSQVLNDKGFSTGVVSLHTVKPLDDSLLADLFNRYRLIAVLEEHGLAGGAGSAILEWGCTQKVDLRKLRCFAGPDRFLSACGNQDQARAAIGLDVATIVQKLVQESMP</sequence>
<evidence type="ECO:0000313" key="6">
    <source>
        <dbReference type="Proteomes" id="UP000192997"/>
    </source>
</evidence>
<dbReference type="SUPFAM" id="SSF52922">
    <property type="entry name" value="TK C-terminal domain-like"/>
    <property type="match status" value="1"/>
</dbReference>
<dbReference type="EMBL" id="NBYN01000004">
    <property type="protein sequence ID" value="OSO97110.1"/>
    <property type="molecule type" value="Genomic_DNA"/>
</dbReference>
<dbReference type="PANTHER" id="PTHR43825:SF5">
    <property type="entry name" value="HYPOTHETICAL TRANSKETOLASE FAMILY PROTEIN"/>
    <property type="match status" value="1"/>
</dbReference>
<dbReference type="Proteomes" id="UP000192997">
    <property type="component" value="Unassembled WGS sequence"/>
</dbReference>
<dbReference type="PANTHER" id="PTHR43825">
    <property type="entry name" value="PYRUVATE DEHYDROGENASE E1 COMPONENT"/>
    <property type="match status" value="1"/>
</dbReference>
<keyword evidence="3" id="KW-0786">Thiamine pyrophosphate</keyword>
<organism evidence="5 6">
    <name type="scientific">Cylindrospermopsis raciborskii CENA303</name>
    <dbReference type="NCBI Taxonomy" id="1170769"/>
    <lineage>
        <taxon>Bacteria</taxon>
        <taxon>Bacillati</taxon>
        <taxon>Cyanobacteriota</taxon>
        <taxon>Cyanophyceae</taxon>
        <taxon>Nostocales</taxon>
        <taxon>Aphanizomenonaceae</taxon>
        <taxon>Cylindrospermopsis</taxon>
    </lineage>
</organism>